<evidence type="ECO:0000259" key="8">
    <source>
        <dbReference type="PROSITE" id="PS50931"/>
    </source>
</evidence>
<proteinExistence type="inferred from homology"/>
<organism evidence="9 10">
    <name type="scientific">Actinomadura barringtoniae</name>
    <dbReference type="NCBI Taxonomy" id="1427535"/>
    <lineage>
        <taxon>Bacteria</taxon>
        <taxon>Bacillati</taxon>
        <taxon>Actinomycetota</taxon>
        <taxon>Actinomycetes</taxon>
        <taxon>Streptosporangiales</taxon>
        <taxon>Thermomonosporaceae</taxon>
        <taxon>Actinomadura</taxon>
    </lineage>
</organism>
<dbReference type="SUPFAM" id="SSF46785">
    <property type="entry name" value="Winged helix' DNA-binding domain"/>
    <property type="match status" value="1"/>
</dbReference>
<accession>A0A939PI56</accession>
<dbReference type="InterPro" id="IPR000847">
    <property type="entry name" value="LysR_HTH_N"/>
</dbReference>
<dbReference type="InterPro" id="IPR013094">
    <property type="entry name" value="AB_hydrolase_3"/>
</dbReference>
<gene>
    <name evidence="9" type="ORF">J4573_17900</name>
</gene>
<dbReference type="Gene3D" id="3.40.50.1820">
    <property type="entry name" value="alpha/beta hydrolase"/>
    <property type="match status" value="1"/>
</dbReference>
<dbReference type="InterPro" id="IPR050300">
    <property type="entry name" value="GDXG_lipolytic_enzyme"/>
</dbReference>
<comment type="similarity">
    <text evidence="1">Belongs to the LysR transcriptional regulatory family.</text>
</comment>
<dbReference type="PANTHER" id="PTHR48081">
    <property type="entry name" value="AB HYDROLASE SUPERFAMILY PROTEIN C4A8.06C"/>
    <property type="match status" value="1"/>
</dbReference>
<dbReference type="InterPro" id="IPR033140">
    <property type="entry name" value="Lipase_GDXG_put_SER_AS"/>
</dbReference>
<dbReference type="Pfam" id="PF00126">
    <property type="entry name" value="HTH_1"/>
    <property type="match status" value="1"/>
</dbReference>
<evidence type="ECO:0000256" key="2">
    <source>
        <dbReference type="ARBA" id="ARBA00010515"/>
    </source>
</evidence>
<evidence type="ECO:0000313" key="9">
    <source>
        <dbReference type="EMBL" id="MBO2448981.1"/>
    </source>
</evidence>
<dbReference type="PROSITE" id="PS01173">
    <property type="entry name" value="LIPASE_GDXG_HIS"/>
    <property type="match status" value="1"/>
</dbReference>
<dbReference type="Pfam" id="PF07859">
    <property type="entry name" value="Abhydrolase_3"/>
    <property type="match status" value="1"/>
</dbReference>
<dbReference type="PRINTS" id="PR00039">
    <property type="entry name" value="HTHLYSR"/>
</dbReference>
<evidence type="ECO:0000256" key="5">
    <source>
        <dbReference type="ARBA" id="ARBA00023125"/>
    </source>
</evidence>
<dbReference type="InterPro" id="IPR036388">
    <property type="entry name" value="WH-like_DNA-bd_sf"/>
</dbReference>
<dbReference type="GO" id="GO:0016787">
    <property type="term" value="F:hydrolase activity"/>
    <property type="evidence" value="ECO:0007669"/>
    <property type="project" value="UniProtKB-KW"/>
</dbReference>
<feature type="active site" evidence="7">
    <location>
        <position position="248"/>
    </location>
</feature>
<dbReference type="PROSITE" id="PS01174">
    <property type="entry name" value="LIPASE_GDXG_SER"/>
    <property type="match status" value="1"/>
</dbReference>
<evidence type="ECO:0000256" key="6">
    <source>
        <dbReference type="ARBA" id="ARBA00023163"/>
    </source>
</evidence>
<comment type="similarity">
    <text evidence="2">Belongs to the 'GDXG' lipolytic enzyme family.</text>
</comment>
<comment type="caution">
    <text evidence="9">The sequence shown here is derived from an EMBL/GenBank/DDBJ whole genome shotgun (WGS) entry which is preliminary data.</text>
</comment>
<name>A0A939PI56_9ACTN</name>
<sequence length="401" mass="43261">MAEQGEQARVLPLPQAPDAIELRHLRAFVAVAEELNFGRAASRLYLSQPALSRQIRGLERLIGCDLLSRSTHRVELTLAGESLVGRAREILAGLDDAVSTTRSVGGELTSRAAQLWKPVWERNDSDDEGHELAAAFEALLAKFDPPPEVQIRPVRAGGVPALRLAPEKPGPGAVLYLHGGGFVMGSAYGYRPLVGALSAASDTTFLVPDYALAPESPYPAALEDSVRAYLWLLDQGVEPDHVVIAGDSSGASLVLSVLVHIAEHDLPRPGGGLLLCPWVDLAYLLPQITPTDPQFLVHARMMRRSVDVYLAGQSLDDPIVNPLGHPEVLAGLPRMLIQAGTGDHLLNQAQALAERAGDQGAEVKLSLYPVATHDFHLFWPFLPEAMKALQEAGRFIRKTTT</sequence>
<reference evidence="9" key="1">
    <citation type="submission" date="2021-03" db="EMBL/GenBank/DDBJ databases">
        <authorList>
            <person name="Kanchanasin P."/>
            <person name="Saeng-In P."/>
            <person name="Phongsopitanun W."/>
            <person name="Yuki M."/>
            <person name="Kudo T."/>
            <person name="Ohkuma M."/>
            <person name="Tanasupawat S."/>
        </authorList>
    </citation>
    <scope>NUCLEOTIDE SEQUENCE</scope>
    <source>
        <strain evidence="9">GKU 128</strain>
    </source>
</reference>
<feature type="domain" description="HTH lysR-type" evidence="8">
    <location>
        <begin position="20"/>
        <end position="77"/>
    </location>
</feature>
<dbReference type="SUPFAM" id="SSF53474">
    <property type="entry name" value="alpha/beta-Hydrolases"/>
    <property type="match status" value="1"/>
</dbReference>
<dbReference type="InterPro" id="IPR036390">
    <property type="entry name" value="WH_DNA-bd_sf"/>
</dbReference>
<dbReference type="Proteomes" id="UP000669179">
    <property type="component" value="Unassembled WGS sequence"/>
</dbReference>
<evidence type="ECO:0000256" key="1">
    <source>
        <dbReference type="ARBA" id="ARBA00009437"/>
    </source>
</evidence>
<keyword evidence="10" id="KW-1185">Reference proteome</keyword>
<evidence type="ECO:0000313" key="10">
    <source>
        <dbReference type="Proteomes" id="UP000669179"/>
    </source>
</evidence>
<evidence type="ECO:0000256" key="3">
    <source>
        <dbReference type="ARBA" id="ARBA00022801"/>
    </source>
</evidence>
<evidence type="ECO:0000256" key="7">
    <source>
        <dbReference type="PROSITE-ProRule" id="PRU10038"/>
    </source>
</evidence>
<dbReference type="RefSeq" id="WP_208256753.1">
    <property type="nucleotide sequence ID" value="NZ_JAGEOJ010000007.1"/>
</dbReference>
<protein>
    <submittedName>
        <fullName evidence="9">Alpha/beta hydrolase fold domain-containing protein</fullName>
    </submittedName>
</protein>
<dbReference type="Gene3D" id="1.10.10.10">
    <property type="entry name" value="Winged helix-like DNA-binding domain superfamily/Winged helix DNA-binding domain"/>
    <property type="match status" value="1"/>
</dbReference>
<dbReference type="FunFam" id="1.10.10.10:FF:000001">
    <property type="entry name" value="LysR family transcriptional regulator"/>
    <property type="match status" value="1"/>
</dbReference>
<dbReference type="GO" id="GO:0003677">
    <property type="term" value="F:DNA binding"/>
    <property type="evidence" value="ECO:0007669"/>
    <property type="project" value="UniProtKB-KW"/>
</dbReference>
<dbReference type="GO" id="GO:0003700">
    <property type="term" value="F:DNA-binding transcription factor activity"/>
    <property type="evidence" value="ECO:0007669"/>
    <property type="project" value="InterPro"/>
</dbReference>
<keyword evidence="6" id="KW-0804">Transcription</keyword>
<dbReference type="AlphaFoldDB" id="A0A939PI56"/>
<evidence type="ECO:0000256" key="4">
    <source>
        <dbReference type="ARBA" id="ARBA00023015"/>
    </source>
</evidence>
<keyword evidence="3 9" id="KW-0378">Hydrolase</keyword>
<dbReference type="PANTHER" id="PTHR48081:SF8">
    <property type="entry name" value="ALPHA_BETA HYDROLASE FOLD-3 DOMAIN-CONTAINING PROTEIN-RELATED"/>
    <property type="match status" value="1"/>
</dbReference>
<keyword evidence="4" id="KW-0805">Transcription regulation</keyword>
<dbReference type="PROSITE" id="PS50931">
    <property type="entry name" value="HTH_LYSR"/>
    <property type="match status" value="1"/>
</dbReference>
<dbReference type="InterPro" id="IPR002168">
    <property type="entry name" value="Lipase_GDXG_HIS_AS"/>
</dbReference>
<dbReference type="InterPro" id="IPR029058">
    <property type="entry name" value="AB_hydrolase_fold"/>
</dbReference>
<keyword evidence="5" id="KW-0238">DNA-binding</keyword>
<dbReference type="EMBL" id="JAGEOJ010000007">
    <property type="protein sequence ID" value="MBO2448981.1"/>
    <property type="molecule type" value="Genomic_DNA"/>
</dbReference>